<proteinExistence type="predicted"/>
<comment type="caution">
    <text evidence="2">The sequence shown here is derived from an EMBL/GenBank/DDBJ whole genome shotgun (WGS) entry which is preliminary data.</text>
</comment>
<feature type="region of interest" description="Disordered" evidence="1">
    <location>
        <begin position="1"/>
        <end position="61"/>
    </location>
</feature>
<organism evidence="2 3">
    <name type="scientific">Actinidia rufa</name>
    <dbReference type="NCBI Taxonomy" id="165716"/>
    <lineage>
        <taxon>Eukaryota</taxon>
        <taxon>Viridiplantae</taxon>
        <taxon>Streptophyta</taxon>
        <taxon>Embryophyta</taxon>
        <taxon>Tracheophyta</taxon>
        <taxon>Spermatophyta</taxon>
        <taxon>Magnoliopsida</taxon>
        <taxon>eudicotyledons</taxon>
        <taxon>Gunneridae</taxon>
        <taxon>Pentapetalae</taxon>
        <taxon>asterids</taxon>
        <taxon>Ericales</taxon>
        <taxon>Actinidiaceae</taxon>
        <taxon>Actinidia</taxon>
    </lineage>
</organism>
<feature type="compositionally biased region" description="Polar residues" evidence="1">
    <location>
        <begin position="23"/>
        <end position="35"/>
    </location>
</feature>
<gene>
    <name evidence="2" type="ORF">Acr_04g0006140</name>
</gene>
<evidence type="ECO:0000313" key="2">
    <source>
        <dbReference type="EMBL" id="GFY85876.1"/>
    </source>
</evidence>
<protein>
    <submittedName>
        <fullName evidence="2">Uncharacterized protein</fullName>
    </submittedName>
</protein>
<dbReference type="AlphaFoldDB" id="A0A7J0EI56"/>
<accession>A0A7J0EI56</accession>
<dbReference type="Proteomes" id="UP000585474">
    <property type="component" value="Unassembled WGS sequence"/>
</dbReference>
<sequence>MEVESSGRRGNQPRPLARWRTNGELTKTGDMSTGGSKILWPSHPYGEGRGGELGNTGIVAR</sequence>
<name>A0A7J0EI56_9ERIC</name>
<evidence type="ECO:0000313" key="3">
    <source>
        <dbReference type="Proteomes" id="UP000585474"/>
    </source>
</evidence>
<reference evidence="2 3" key="1">
    <citation type="submission" date="2019-07" db="EMBL/GenBank/DDBJ databases">
        <title>De Novo Assembly of kiwifruit Actinidia rufa.</title>
        <authorList>
            <person name="Sugita-Konishi S."/>
            <person name="Sato K."/>
            <person name="Mori E."/>
            <person name="Abe Y."/>
            <person name="Kisaki G."/>
            <person name="Hamano K."/>
            <person name="Suezawa K."/>
            <person name="Otani M."/>
            <person name="Fukuda T."/>
            <person name="Manabe T."/>
            <person name="Gomi K."/>
            <person name="Tabuchi M."/>
            <person name="Akimitsu K."/>
            <person name="Kataoka I."/>
        </authorList>
    </citation>
    <scope>NUCLEOTIDE SEQUENCE [LARGE SCALE GENOMIC DNA]</scope>
    <source>
        <strain evidence="3">cv. Fuchu</strain>
    </source>
</reference>
<evidence type="ECO:0000256" key="1">
    <source>
        <dbReference type="SAM" id="MobiDB-lite"/>
    </source>
</evidence>
<keyword evidence="3" id="KW-1185">Reference proteome</keyword>
<dbReference type="EMBL" id="BJWL01000004">
    <property type="protein sequence ID" value="GFY85876.1"/>
    <property type="molecule type" value="Genomic_DNA"/>
</dbReference>